<feature type="transmembrane region" description="Helical" evidence="2">
    <location>
        <begin position="177"/>
        <end position="203"/>
    </location>
</feature>
<keyword evidence="2" id="KW-0472">Membrane</keyword>
<reference evidence="3" key="1">
    <citation type="submission" date="2022-10" db="EMBL/GenBank/DDBJ databases">
        <title>Culturing micro-colonial fungi from biological soil crusts in the Mojave desert and describing Neophaeococcomyces mojavensis, and introducing the new genera and species Taxawa tesnikishii.</title>
        <authorList>
            <person name="Kurbessoian T."/>
            <person name="Stajich J.E."/>
        </authorList>
    </citation>
    <scope>NUCLEOTIDE SEQUENCE</scope>
    <source>
        <strain evidence="3">TK_41</strain>
    </source>
</reference>
<organism evidence="3 4">
    <name type="scientific">Cladophialophora chaetospira</name>
    <dbReference type="NCBI Taxonomy" id="386627"/>
    <lineage>
        <taxon>Eukaryota</taxon>
        <taxon>Fungi</taxon>
        <taxon>Dikarya</taxon>
        <taxon>Ascomycota</taxon>
        <taxon>Pezizomycotina</taxon>
        <taxon>Eurotiomycetes</taxon>
        <taxon>Chaetothyriomycetidae</taxon>
        <taxon>Chaetothyriales</taxon>
        <taxon>Herpotrichiellaceae</taxon>
        <taxon>Cladophialophora</taxon>
    </lineage>
</organism>
<evidence type="ECO:0000256" key="2">
    <source>
        <dbReference type="SAM" id="Phobius"/>
    </source>
</evidence>
<evidence type="ECO:0000313" key="3">
    <source>
        <dbReference type="EMBL" id="KAJ9616737.1"/>
    </source>
</evidence>
<sequence length="245" mass="26429">MAARSSVAAPEPILKASTTLPEARHHDRESSKDDGSNGVHISSATLNSANERIQNRTATGVNSEHGHKFSYIRPMTQHPGRAVSTFFNGLFTIVIGTASLGMSVTFSYVLSNNTTSPLSANPIFDVGQIQLFLSISWLLFLLALANASLGSTVLNFFKDHWIADWDGLNGKTSQFQVQMYAVFAAGLMGALVIGAFVLLTLVVVAYSAIVGWIALGFTAFYGLVIAVAVLHQFPWPWRNNTPRAG</sequence>
<feature type="compositionally biased region" description="Basic and acidic residues" evidence="1">
    <location>
        <begin position="22"/>
        <end position="35"/>
    </location>
</feature>
<protein>
    <submittedName>
        <fullName evidence="3">Uncharacterized protein</fullName>
    </submittedName>
</protein>
<evidence type="ECO:0000256" key="1">
    <source>
        <dbReference type="SAM" id="MobiDB-lite"/>
    </source>
</evidence>
<proteinExistence type="predicted"/>
<keyword evidence="4" id="KW-1185">Reference proteome</keyword>
<name>A0AA39CQC5_9EURO</name>
<feature type="region of interest" description="Disordered" evidence="1">
    <location>
        <begin position="1"/>
        <end position="46"/>
    </location>
</feature>
<dbReference type="Proteomes" id="UP001172673">
    <property type="component" value="Unassembled WGS sequence"/>
</dbReference>
<comment type="caution">
    <text evidence="3">The sequence shown here is derived from an EMBL/GenBank/DDBJ whole genome shotgun (WGS) entry which is preliminary data.</text>
</comment>
<dbReference type="EMBL" id="JAPDRK010000001">
    <property type="protein sequence ID" value="KAJ9616737.1"/>
    <property type="molecule type" value="Genomic_DNA"/>
</dbReference>
<dbReference type="AlphaFoldDB" id="A0AA39CQC5"/>
<keyword evidence="2" id="KW-0812">Transmembrane</keyword>
<feature type="transmembrane region" description="Helical" evidence="2">
    <location>
        <begin position="209"/>
        <end position="230"/>
    </location>
</feature>
<feature type="transmembrane region" description="Helical" evidence="2">
    <location>
        <begin position="129"/>
        <end position="157"/>
    </location>
</feature>
<gene>
    <name evidence="3" type="ORF">H2200_000456</name>
</gene>
<keyword evidence="2" id="KW-1133">Transmembrane helix</keyword>
<accession>A0AA39CQC5</accession>
<evidence type="ECO:0000313" key="4">
    <source>
        <dbReference type="Proteomes" id="UP001172673"/>
    </source>
</evidence>
<feature type="transmembrane region" description="Helical" evidence="2">
    <location>
        <begin position="85"/>
        <end position="109"/>
    </location>
</feature>